<organism evidence="7 8">
    <name type="scientific">Spelaeicoccus albus</name>
    <dbReference type="NCBI Taxonomy" id="1280376"/>
    <lineage>
        <taxon>Bacteria</taxon>
        <taxon>Bacillati</taxon>
        <taxon>Actinomycetota</taxon>
        <taxon>Actinomycetes</taxon>
        <taxon>Micrococcales</taxon>
        <taxon>Brevibacteriaceae</taxon>
        <taxon>Spelaeicoccus</taxon>
    </lineage>
</organism>
<comment type="cofactor">
    <cofactor evidence="1">
        <name>Zn(2+)</name>
        <dbReference type="ChEBI" id="CHEBI:29105"/>
    </cofactor>
</comment>
<evidence type="ECO:0000313" key="7">
    <source>
        <dbReference type="EMBL" id="NYI68798.1"/>
    </source>
</evidence>
<comment type="caution">
    <text evidence="7">The sequence shown here is derived from an EMBL/GenBank/DDBJ whole genome shotgun (WGS) entry which is preliminary data.</text>
</comment>
<name>A0A7Z0D4P8_9MICO</name>
<dbReference type="GO" id="GO:0006508">
    <property type="term" value="P:proteolysis"/>
    <property type="evidence" value="ECO:0007669"/>
    <property type="project" value="InterPro"/>
</dbReference>
<keyword evidence="8" id="KW-1185">Reference proteome</keyword>
<dbReference type="GO" id="GO:0009014">
    <property type="term" value="F:succinyl-diaminopimelate desuccinylase activity"/>
    <property type="evidence" value="ECO:0007669"/>
    <property type="project" value="UniProtKB-EC"/>
</dbReference>
<dbReference type="EC" id="3.5.1.18" evidence="7"/>
<dbReference type="RefSeq" id="WP_179429092.1">
    <property type="nucleotide sequence ID" value="NZ_JACBZP010000001.1"/>
</dbReference>
<dbReference type="Pfam" id="PF07687">
    <property type="entry name" value="M20_dimer"/>
    <property type="match status" value="1"/>
</dbReference>
<dbReference type="InterPro" id="IPR011650">
    <property type="entry name" value="Peptidase_M20_dimer"/>
</dbReference>
<keyword evidence="4 7" id="KW-0378">Hydrolase</keyword>
<dbReference type="PROSITE" id="PS00759">
    <property type="entry name" value="ARGE_DAPE_CPG2_2"/>
    <property type="match status" value="1"/>
</dbReference>
<dbReference type="InterPro" id="IPR002933">
    <property type="entry name" value="Peptidase_M20"/>
</dbReference>
<dbReference type="Gene3D" id="3.40.630.10">
    <property type="entry name" value="Zn peptidases"/>
    <property type="match status" value="1"/>
</dbReference>
<dbReference type="Pfam" id="PF01546">
    <property type="entry name" value="Peptidase_M20"/>
    <property type="match status" value="1"/>
</dbReference>
<dbReference type="PANTHER" id="PTHR43808:SF8">
    <property type="entry name" value="PEPTIDASE M20 DIMERISATION DOMAIN-CONTAINING PROTEIN"/>
    <property type="match status" value="1"/>
</dbReference>
<dbReference type="InterPro" id="IPR036264">
    <property type="entry name" value="Bact_exopeptidase_dim_dom"/>
</dbReference>
<evidence type="ECO:0000256" key="1">
    <source>
        <dbReference type="ARBA" id="ARBA00001947"/>
    </source>
</evidence>
<comment type="similarity">
    <text evidence="2">Belongs to the peptidase M20A family.</text>
</comment>
<evidence type="ECO:0000256" key="4">
    <source>
        <dbReference type="ARBA" id="ARBA00022801"/>
    </source>
</evidence>
<accession>A0A7Z0D4P8</accession>
<dbReference type="InterPro" id="IPR050072">
    <property type="entry name" value="Peptidase_M20A"/>
</dbReference>
<reference evidence="7 8" key="1">
    <citation type="submission" date="2020-07" db="EMBL/GenBank/DDBJ databases">
        <title>Sequencing the genomes of 1000 actinobacteria strains.</title>
        <authorList>
            <person name="Klenk H.-P."/>
        </authorList>
    </citation>
    <scope>NUCLEOTIDE SEQUENCE [LARGE SCALE GENOMIC DNA]</scope>
    <source>
        <strain evidence="7 8">DSM 26341</strain>
    </source>
</reference>
<feature type="domain" description="Peptidase M20 dimerisation" evidence="6">
    <location>
        <begin position="174"/>
        <end position="260"/>
    </location>
</feature>
<evidence type="ECO:0000256" key="3">
    <source>
        <dbReference type="ARBA" id="ARBA00022723"/>
    </source>
</evidence>
<proteinExistence type="inferred from homology"/>
<dbReference type="Gene3D" id="3.30.70.360">
    <property type="match status" value="1"/>
</dbReference>
<dbReference type="EMBL" id="JACBZP010000001">
    <property type="protein sequence ID" value="NYI68798.1"/>
    <property type="molecule type" value="Genomic_DNA"/>
</dbReference>
<dbReference type="CDD" id="cd08659">
    <property type="entry name" value="M20_ArgE_DapE-like"/>
    <property type="match status" value="1"/>
</dbReference>
<dbReference type="SUPFAM" id="SSF53187">
    <property type="entry name" value="Zn-dependent exopeptidases"/>
    <property type="match status" value="1"/>
</dbReference>
<dbReference type="PANTHER" id="PTHR43808">
    <property type="entry name" value="ACETYLORNITHINE DEACETYLASE"/>
    <property type="match status" value="1"/>
</dbReference>
<evidence type="ECO:0000313" key="8">
    <source>
        <dbReference type="Proteomes" id="UP000539111"/>
    </source>
</evidence>
<protein>
    <submittedName>
        <fullName evidence="7">Succinyl-diaminopimelate desuccinylase</fullName>
        <ecNumber evidence="7">3.5.1.18</ecNumber>
    </submittedName>
</protein>
<evidence type="ECO:0000256" key="2">
    <source>
        <dbReference type="ARBA" id="ARBA00006247"/>
    </source>
</evidence>
<sequence length="361" mass="38650">MDFKTSVELAQDLIRQETTSLNAAAQRRIQEQIIDYATTGDKIDVRRSSAGAAHPWAVLRTPAPRSNVNSLAFVCHVDCVPTGDIESWSFSPFETGANSEFVRGRGSVDMKAGLAIAVSAFMRGSRTGRTVDLILTSDEEVGSLGARACLTELGGFDASAIIIPEATNNRIALGHRGALWARLTSFGKAAHGSMPDKGTNAITRLMAAIESGIASQPLPSDDYLGQETINVGTIHGGTATNIVPDRAFATIDARTTGDHDRLLRAFDSWPGIDAVETIVDLPPVTSDPNDTWIQSIPAATNSFPVAYFTDGAVFRQALPHCPIIVCGPGSADQMHAVDETMPLSELRDCYELYNAVVDCWT</sequence>
<keyword evidence="5" id="KW-0862">Zinc</keyword>
<dbReference type="PRINTS" id="PR00934">
    <property type="entry name" value="XHISDIPTASE"/>
</dbReference>
<dbReference type="SUPFAM" id="SSF55031">
    <property type="entry name" value="Bacterial exopeptidase dimerisation domain"/>
    <property type="match status" value="1"/>
</dbReference>
<evidence type="ECO:0000256" key="5">
    <source>
        <dbReference type="ARBA" id="ARBA00022833"/>
    </source>
</evidence>
<gene>
    <name evidence="7" type="ORF">BJY26_003104</name>
</gene>
<dbReference type="InterPro" id="IPR001160">
    <property type="entry name" value="Peptidase_M20C"/>
</dbReference>
<dbReference type="InterPro" id="IPR001261">
    <property type="entry name" value="ArgE/DapE_CS"/>
</dbReference>
<dbReference type="Proteomes" id="UP000539111">
    <property type="component" value="Unassembled WGS sequence"/>
</dbReference>
<keyword evidence="3" id="KW-0479">Metal-binding</keyword>
<evidence type="ECO:0000259" key="6">
    <source>
        <dbReference type="Pfam" id="PF07687"/>
    </source>
</evidence>
<dbReference type="AlphaFoldDB" id="A0A7Z0D4P8"/>
<dbReference type="GO" id="GO:0046872">
    <property type="term" value="F:metal ion binding"/>
    <property type="evidence" value="ECO:0007669"/>
    <property type="project" value="UniProtKB-KW"/>
</dbReference>